<dbReference type="InterPro" id="IPR018211">
    <property type="entry name" value="ADH_Fe_CS"/>
</dbReference>
<comment type="similarity">
    <text evidence="2">Belongs to the iron-containing alcohol dehydrogenase family.</text>
</comment>
<dbReference type="PANTHER" id="PTHR43633">
    <property type="entry name" value="ALCOHOL DEHYDROGENASE YQHD"/>
    <property type="match status" value="1"/>
</dbReference>
<dbReference type="Pfam" id="PF25137">
    <property type="entry name" value="ADH_Fe_C"/>
    <property type="match status" value="1"/>
</dbReference>
<dbReference type="GO" id="GO:0005829">
    <property type="term" value="C:cytosol"/>
    <property type="evidence" value="ECO:0007669"/>
    <property type="project" value="TreeGrafter"/>
</dbReference>
<keyword evidence="3" id="KW-0560">Oxidoreductase</keyword>
<dbReference type="GO" id="GO:0046872">
    <property type="term" value="F:metal ion binding"/>
    <property type="evidence" value="ECO:0007669"/>
    <property type="project" value="InterPro"/>
</dbReference>
<dbReference type="Gene3D" id="1.20.1090.10">
    <property type="entry name" value="Dehydroquinate synthase-like - alpha domain"/>
    <property type="match status" value="1"/>
</dbReference>
<comment type="caution">
    <text evidence="6">The sequence shown here is derived from an EMBL/GenBank/DDBJ whole genome shotgun (WGS) entry which is preliminary data.</text>
</comment>
<dbReference type="RefSeq" id="WP_232776523.1">
    <property type="nucleotide sequence ID" value="NZ_AWOR01000049.1"/>
</dbReference>
<dbReference type="InterPro" id="IPR056798">
    <property type="entry name" value="ADH_Fe_C"/>
</dbReference>
<evidence type="ECO:0000259" key="4">
    <source>
        <dbReference type="Pfam" id="PF00465"/>
    </source>
</evidence>
<evidence type="ECO:0000256" key="2">
    <source>
        <dbReference type="ARBA" id="ARBA00007358"/>
    </source>
</evidence>
<feature type="domain" description="Fe-containing alcohol dehydrogenase-like C-terminal" evidence="5">
    <location>
        <begin position="189"/>
        <end position="384"/>
    </location>
</feature>
<dbReference type="InterPro" id="IPR044731">
    <property type="entry name" value="BDH-like"/>
</dbReference>
<dbReference type="EMBL" id="AWOR01000049">
    <property type="protein sequence ID" value="KGH28510.1"/>
    <property type="molecule type" value="Genomic_DNA"/>
</dbReference>
<dbReference type="SUPFAM" id="SSF56796">
    <property type="entry name" value="Dehydroquinate synthase-like"/>
    <property type="match status" value="1"/>
</dbReference>
<protein>
    <submittedName>
        <fullName evidence="6">Aldehyde oxidoreductase</fullName>
    </submittedName>
</protein>
<sequence length="387" mass="42272">MILDNFVLYRPTRILFGEGQIAAIGQQIPANARLMITYGGGSIMRNGVFEQVRKALAGRIWVEFGGIQPNPAFGTLMQAVEVARRERIDFILAIGGGSVIDGTKFIAAAIPYGGDPWEILAARRSVVNEAVPFGCILTLPATGSEYNAGAVISRPETGDKLDFHSEHVLPRFSVLDPTTTFTLPDRQIANGVVDAFVHTTEQYLTYSVDAKVQDRIAEGLLLTLVEEGRRVWSEPDNPAVRANIMWAATVALSGQVGAGVPQDWATHMLGHELTAMYGMDHAQSLAIVLPALLDHQREGKRSKLLQYAERVWGISQGNEEQRIDAAIAATRAFFEEMGMPTHLSGYGIDDSGLDDVTAKLDEHGMQLLGERRNITLHDSRQILQAAL</sequence>
<evidence type="ECO:0000259" key="5">
    <source>
        <dbReference type="Pfam" id="PF25137"/>
    </source>
</evidence>
<feature type="domain" description="Alcohol dehydrogenase iron-type/glycerol dehydrogenase GldA" evidence="4">
    <location>
        <begin position="11"/>
        <end position="177"/>
    </location>
</feature>
<dbReference type="InterPro" id="IPR001670">
    <property type="entry name" value="ADH_Fe/GldA"/>
</dbReference>
<dbReference type="GO" id="GO:0008106">
    <property type="term" value="F:alcohol dehydrogenase (NADP+) activity"/>
    <property type="evidence" value="ECO:0007669"/>
    <property type="project" value="TreeGrafter"/>
</dbReference>
<comment type="cofactor">
    <cofactor evidence="1">
        <name>Fe cation</name>
        <dbReference type="ChEBI" id="CHEBI:24875"/>
    </cofactor>
</comment>
<dbReference type="PANTHER" id="PTHR43633:SF1">
    <property type="entry name" value="ALCOHOL DEHYDROGENASE YQHD"/>
    <property type="match status" value="1"/>
</dbReference>
<organism evidence="6 7">
    <name type="scientific">Comamonas testosteroni</name>
    <name type="common">Pseudomonas testosteroni</name>
    <dbReference type="NCBI Taxonomy" id="285"/>
    <lineage>
        <taxon>Bacteria</taxon>
        <taxon>Pseudomonadati</taxon>
        <taxon>Pseudomonadota</taxon>
        <taxon>Betaproteobacteria</taxon>
        <taxon>Burkholderiales</taxon>
        <taxon>Comamonadaceae</taxon>
        <taxon>Comamonas</taxon>
    </lineage>
</organism>
<dbReference type="PROSITE" id="PS00913">
    <property type="entry name" value="ADH_IRON_1"/>
    <property type="match status" value="1"/>
</dbReference>
<dbReference type="FunFam" id="3.40.50.1970:FF:000003">
    <property type="entry name" value="Alcohol dehydrogenase, iron-containing"/>
    <property type="match status" value="1"/>
</dbReference>
<dbReference type="Proteomes" id="UP000029553">
    <property type="component" value="Unassembled WGS sequence"/>
</dbReference>
<dbReference type="Pfam" id="PF00465">
    <property type="entry name" value="Fe-ADH"/>
    <property type="match status" value="1"/>
</dbReference>
<gene>
    <name evidence="6" type="ORF">P353_15055</name>
</gene>
<dbReference type="CDD" id="cd08187">
    <property type="entry name" value="BDH"/>
    <property type="match status" value="1"/>
</dbReference>
<name>A0A096GTP1_COMTE</name>
<reference evidence="6 7" key="1">
    <citation type="submission" date="2013-09" db="EMBL/GenBank/DDBJ databases">
        <title>High correlation between genotypes and phenotypes of environmental bacteria Comamonas testosteroni strains.</title>
        <authorList>
            <person name="Liu L."/>
            <person name="Zhu W."/>
            <person name="Xia X."/>
            <person name="Xu B."/>
            <person name="Luo M."/>
            <person name="Wang G."/>
        </authorList>
    </citation>
    <scope>NUCLEOTIDE SEQUENCE [LARGE SCALE GENOMIC DNA]</scope>
    <source>
        <strain evidence="6 7">JL40</strain>
    </source>
</reference>
<evidence type="ECO:0000313" key="7">
    <source>
        <dbReference type="Proteomes" id="UP000029553"/>
    </source>
</evidence>
<dbReference type="GO" id="GO:1990362">
    <property type="term" value="F:butanol dehydrogenase (NAD+) activity"/>
    <property type="evidence" value="ECO:0007669"/>
    <property type="project" value="InterPro"/>
</dbReference>
<accession>A0A096GTP1</accession>
<evidence type="ECO:0000256" key="1">
    <source>
        <dbReference type="ARBA" id="ARBA00001962"/>
    </source>
</evidence>
<evidence type="ECO:0000256" key="3">
    <source>
        <dbReference type="ARBA" id="ARBA00023002"/>
    </source>
</evidence>
<dbReference type="AlphaFoldDB" id="A0A096GTP1"/>
<dbReference type="GO" id="GO:1990002">
    <property type="term" value="F:methylglyoxal reductase (NADPH) (acetol producing) activity"/>
    <property type="evidence" value="ECO:0007669"/>
    <property type="project" value="TreeGrafter"/>
</dbReference>
<evidence type="ECO:0000313" key="6">
    <source>
        <dbReference type="EMBL" id="KGH28510.1"/>
    </source>
</evidence>
<proteinExistence type="inferred from homology"/>
<dbReference type="Gene3D" id="3.40.50.1970">
    <property type="match status" value="1"/>
</dbReference>